<gene>
    <name evidence="1" type="ORF">PROFUN_15992</name>
</gene>
<sequence length="120" mass="13349">MTAQLNANPWSFDFSVFTKLSLLSPNGPTLSFYSSQQGVNLPPPQWTQGPHTTQACPYLPVHRCPEGLPYPSYYLNSHISHISYATFFLVSPLDCRVQSYQLASNGLVAPNRVKLISECT</sequence>
<dbReference type="AlphaFoldDB" id="A0A2P6MTC5"/>
<protein>
    <submittedName>
        <fullName evidence="1">Uncharacterized protein</fullName>
    </submittedName>
</protein>
<keyword evidence="2" id="KW-1185">Reference proteome</keyword>
<name>A0A2P6MTC5_9EUKA</name>
<dbReference type="EMBL" id="MDYQ01000423">
    <property type="protein sequence ID" value="PRP74959.1"/>
    <property type="molecule type" value="Genomic_DNA"/>
</dbReference>
<comment type="caution">
    <text evidence="1">The sequence shown here is derived from an EMBL/GenBank/DDBJ whole genome shotgun (WGS) entry which is preliminary data.</text>
</comment>
<evidence type="ECO:0000313" key="1">
    <source>
        <dbReference type="EMBL" id="PRP74959.1"/>
    </source>
</evidence>
<accession>A0A2P6MTC5</accession>
<reference evidence="1 2" key="1">
    <citation type="journal article" date="2018" name="Genome Biol. Evol.">
        <title>Multiple Roots of Fruiting Body Formation in Amoebozoa.</title>
        <authorList>
            <person name="Hillmann F."/>
            <person name="Forbes G."/>
            <person name="Novohradska S."/>
            <person name="Ferling I."/>
            <person name="Riege K."/>
            <person name="Groth M."/>
            <person name="Westermann M."/>
            <person name="Marz M."/>
            <person name="Spaller T."/>
            <person name="Winckler T."/>
            <person name="Schaap P."/>
            <person name="Glockner G."/>
        </authorList>
    </citation>
    <scope>NUCLEOTIDE SEQUENCE [LARGE SCALE GENOMIC DNA]</scope>
    <source>
        <strain evidence="1 2">Jena</strain>
    </source>
</reference>
<dbReference type="Proteomes" id="UP000241769">
    <property type="component" value="Unassembled WGS sequence"/>
</dbReference>
<evidence type="ECO:0000313" key="2">
    <source>
        <dbReference type="Proteomes" id="UP000241769"/>
    </source>
</evidence>
<proteinExistence type="predicted"/>
<dbReference type="InParanoid" id="A0A2P6MTC5"/>
<organism evidence="1 2">
    <name type="scientific">Planoprotostelium fungivorum</name>
    <dbReference type="NCBI Taxonomy" id="1890364"/>
    <lineage>
        <taxon>Eukaryota</taxon>
        <taxon>Amoebozoa</taxon>
        <taxon>Evosea</taxon>
        <taxon>Variosea</taxon>
        <taxon>Cavosteliida</taxon>
        <taxon>Cavosteliaceae</taxon>
        <taxon>Planoprotostelium</taxon>
    </lineage>
</organism>